<proteinExistence type="predicted"/>
<dbReference type="Proteomes" id="UP001189143">
    <property type="component" value="Unassembled WGS sequence"/>
</dbReference>
<dbReference type="GO" id="GO:0016987">
    <property type="term" value="F:sigma factor activity"/>
    <property type="evidence" value="ECO:0007669"/>
    <property type="project" value="InterPro"/>
</dbReference>
<dbReference type="Proteomes" id="UP000789738">
    <property type="component" value="Unassembled WGS sequence"/>
</dbReference>
<organism evidence="4 6">
    <name type="scientific">Clostridium neonatale</name>
    <dbReference type="NCBI Taxonomy" id="137838"/>
    <lineage>
        <taxon>Bacteria</taxon>
        <taxon>Bacillati</taxon>
        <taxon>Bacillota</taxon>
        <taxon>Clostridia</taxon>
        <taxon>Eubacteriales</taxon>
        <taxon>Clostridiaceae</taxon>
        <taxon>Clostridium</taxon>
    </lineage>
</organism>
<dbReference type="EMBL" id="PDCJ01000001">
    <property type="protein sequence ID" value="PEG30218.1"/>
    <property type="molecule type" value="Genomic_DNA"/>
</dbReference>
<accession>A0A2A7MGI4</accession>
<dbReference type="Gene3D" id="1.10.10.10">
    <property type="entry name" value="Winged helix-like DNA-binding domain superfamily/Winged helix DNA-binding domain"/>
    <property type="match status" value="1"/>
</dbReference>
<dbReference type="RefSeq" id="WP_058294393.1">
    <property type="nucleotide sequence ID" value="NZ_CAKJVD010000055.1"/>
</dbReference>
<dbReference type="Proteomes" id="UP000220840">
    <property type="component" value="Unassembled WGS sequence"/>
</dbReference>
<evidence type="ECO:0000313" key="7">
    <source>
        <dbReference type="Proteomes" id="UP000431451"/>
    </source>
</evidence>
<evidence type="ECO:0000313" key="3">
    <source>
        <dbReference type="EMBL" id="CAI3682464.1"/>
    </source>
</evidence>
<dbReference type="OrthoDB" id="1907842at2"/>
<dbReference type="GeneID" id="68876524"/>
<dbReference type="GO" id="GO:0003677">
    <property type="term" value="F:DNA binding"/>
    <property type="evidence" value="ECO:0007669"/>
    <property type="project" value="InterPro"/>
</dbReference>
<dbReference type="AlphaFoldDB" id="A0A2A7MGI4"/>
<evidence type="ECO:0000313" key="5">
    <source>
        <dbReference type="EMBL" id="VCT83575.1"/>
    </source>
</evidence>
<reference evidence="4 6" key="1">
    <citation type="submission" date="2017-10" db="EMBL/GenBank/DDBJ databases">
        <title>Effective Description of Clostridium neonatale sp. nov. linked to necrotizing enterocolitis in neonates and a clarification of species assignable to the genus Clostridium (Prazmowski 1880) emend. Lawson and Rainey 2016.</title>
        <authorList>
            <person name="Bernard K."/>
            <person name="Burdz T."/>
            <person name="Wiebe D."/>
            <person name="Balcewich B."/>
            <person name="Alfa M."/>
            <person name="Bernier A.-M."/>
        </authorList>
    </citation>
    <scope>NUCLEOTIDE SEQUENCE [LARGE SCALE GENOMIC DNA]</scope>
    <source>
        <strain evidence="4 6">LCDC99A005</strain>
    </source>
</reference>
<feature type="domain" description="RNA polymerase sigma factor 70 region 4 type 2" evidence="1">
    <location>
        <begin position="119"/>
        <end position="167"/>
    </location>
</feature>
<evidence type="ECO:0000313" key="4">
    <source>
        <dbReference type="EMBL" id="PEG30218.1"/>
    </source>
</evidence>
<dbReference type="EMBL" id="UWJD01000001">
    <property type="protein sequence ID" value="VCT83575.1"/>
    <property type="molecule type" value="Genomic_DNA"/>
</dbReference>
<dbReference type="Pfam" id="PF08281">
    <property type="entry name" value="Sigma70_r4_2"/>
    <property type="match status" value="1"/>
</dbReference>
<reference evidence="2" key="3">
    <citation type="submission" date="2021-10" db="EMBL/GenBank/DDBJ databases">
        <authorList>
            <person name="Mesa V."/>
        </authorList>
    </citation>
    <scope>NUCLEOTIDE SEQUENCE</scope>
    <source>
        <strain evidence="2">CC3_PB</strain>
    </source>
</reference>
<dbReference type="Proteomes" id="UP000431451">
    <property type="component" value="Unassembled WGS sequence"/>
</dbReference>
<sequence>MSLNLSLLDLLTLFKYDSENYPDIINYFHSKLNYCSYKLKYPEAYTDLIIYLYELLKKIDLDKFETDAEASKYIHVCLNNKCNQLYKSVYIKPDYNALNLDSVDFNIEDDINYFSDTTFYDLISKLQKKQQIILYLRFYLQYSDIEIADILKISRQAVNKSKRQALNLLKVNL</sequence>
<evidence type="ECO:0000259" key="1">
    <source>
        <dbReference type="Pfam" id="PF08281"/>
    </source>
</evidence>
<dbReference type="InterPro" id="IPR036388">
    <property type="entry name" value="WH-like_DNA-bd_sf"/>
</dbReference>
<dbReference type="EMBL" id="CAKJVE010000004">
    <property type="protein sequence ID" value="CAG9709905.1"/>
    <property type="molecule type" value="Genomic_DNA"/>
</dbReference>
<protein>
    <submittedName>
        <fullName evidence="5">Bacteriocin UviA</fullName>
    </submittedName>
    <submittedName>
        <fullName evidence="2">ECF RNA polymerase sigma factor, UviA-like</fullName>
    </submittedName>
    <submittedName>
        <fullName evidence="4">RNA polymerase subunit sigma-24</fullName>
    </submittedName>
</protein>
<keyword evidence="6" id="KW-1185">Reference proteome</keyword>
<dbReference type="EMBL" id="CAMTCP010000278">
    <property type="protein sequence ID" value="CAI3682464.1"/>
    <property type="molecule type" value="Genomic_DNA"/>
</dbReference>
<reference evidence="3" key="4">
    <citation type="submission" date="2022-10" db="EMBL/GenBank/DDBJ databases">
        <authorList>
            <person name="Aires J."/>
            <person name="Mesa V."/>
        </authorList>
    </citation>
    <scope>NUCLEOTIDE SEQUENCE</scope>
    <source>
        <strain evidence="3">Clostridium neonatale JD116</strain>
    </source>
</reference>
<name>A0A2A7MGI4_9CLOT</name>
<gene>
    <name evidence="5" type="primary">uviA</name>
    <name evidence="3" type="ORF">CNEO2_770025</name>
    <name evidence="2" type="ORF">CNEO_44472</name>
    <name evidence="5" type="ORF">CNEONATNEC25_01172</name>
    <name evidence="4" type="ORF">CQ394_00350</name>
</gene>
<reference evidence="5 7" key="2">
    <citation type="submission" date="2018-06" db="EMBL/GenBank/DDBJ databases">
        <authorList>
            <consortium name="IHU Genomes"/>
        </authorList>
    </citation>
    <scope>NUCLEOTIDE SEQUENCE [LARGE SCALE GENOMIC DNA]</scope>
    <source>
        <strain evidence="5 7">NEC25</strain>
    </source>
</reference>
<evidence type="ECO:0000313" key="6">
    <source>
        <dbReference type="Proteomes" id="UP000220840"/>
    </source>
</evidence>
<dbReference type="GO" id="GO:0006352">
    <property type="term" value="P:DNA-templated transcription initiation"/>
    <property type="evidence" value="ECO:0007669"/>
    <property type="project" value="InterPro"/>
</dbReference>
<dbReference type="InterPro" id="IPR013324">
    <property type="entry name" value="RNA_pol_sigma_r3/r4-like"/>
</dbReference>
<evidence type="ECO:0000313" key="2">
    <source>
        <dbReference type="EMBL" id="CAG9709905.1"/>
    </source>
</evidence>
<dbReference type="STRING" id="137838.GCA_001458595_01505"/>
<dbReference type="SUPFAM" id="SSF88659">
    <property type="entry name" value="Sigma3 and sigma4 domains of RNA polymerase sigma factors"/>
    <property type="match status" value="1"/>
</dbReference>
<dbReference type="InterPro" id="IPR013249">
    <property type="entry name" value="RNA_pol_sigma70_r4_t2"/>
</dbReference>